<dbReference type="GO" id="GO:0009897">
    <property type="term" value="C:external side of plasma membrane"/>
    <property type="evidence" value="ECO:0007669"/>
    <property type="project" value="TreeGrafter"/>
</dbReference>
<proteinExistence type="inferred from homology"/>
<feature type="compositionally biased region" description="Basic and acidic residues" evidence="14">
    <location>
        <begin position="461"/>
        <end position="478"/>
    </location>
</feature>
<evidence type="ECO:0000256" key="16">
    <source>
        <dbReference type="SAM" id="SignalP"/>
    </source>
</evidence>
<keyword evidence="8" id="KW-0862">Zinc</keyword>
<dbReference type="Pfam" id="PF09067">
    <property type="entry name" value="EpoR_lig-bind"/>
    <property type="match status" value="1"/>
</dbReference>
<keyword evidence="5" id="KW-0479">Metal-binding</keyword>
<dbReference type="PROSITE" id="PS50853">
    <property type="entry name" value="FN3"/>
    <property type="match status" value="2"/>
</dbReference>
<dbReference type="SMART" id="SM00060">
    <property type="entry name" value="FN3"/>
    <property type="match status" value="2"/>
</dbReference>
<evidence type="ECO:0000256" key="14">
    <source>
        <dbReference type="SAM" id="MobiDB-lite"/>
    </source>
</evidence>
<evidence type="ECO:0000256" key="1">
    <source>
        <dbReference type="ARBA" id="ARBA00004479"/>
    </source>
</evidence>
<protein>
    <recommendedName>
        <fullName evidence="3">Prolactin receptor</fullName>
    </recommendedName>
</protein>
<evidence type="ECO:0000256" key="6">
    <source>
        <dbReference type="ARBA" id="ARBA00022729"/>
    </source>
</evidence>
<evidence type="ECO:0000256" key="15">
    <source>
        <dbReference type="SAM" id="Phobius"/>
    </source>
</evidence>
<dbReference type="Gene3D" id="2.60.40.10">
    <property type="entry name" value="Immunoglobulins"/>
    <property type="match status" value="2"/>
</dbReference>
<feature type="domain" description="Fibronectin type-III" evidence="17">
    <location>
        <begin position="193"/>
        <end position="291"/>
    </location>
</feature>
<dbReference type="SUPFAM" id="SSF49265">
    <property type="entry name" value="Fibronectin type III"/>
    <property type="match status" value="2"/>
</dbReference>
<feature type="region of interest" description="Disordered" evidence="14">
    <location>
        <begin position="597"/>
        <end position="732"/>
    </location>
</feature>
<feature type="chain" id="PRO_5043355425" description="Prolactin receptor" evidence="16">
    <location>
        <begin position="21"/>
        <end position="755"/>
    </location>
</feature>
<evidence type="ECO:0000256" key="2">
    <source>
        <dbReference type="ARBA" id="ARBA00007885"/>
    </source>
</evidence>
<feature type="transmembrane region" description="Helical" evidence="15">
    <location>
        <begin position="299"/>
        <end position="319"/>
    </location>
</feature>
<evidence type="ECO:0000256" key="7">
    <source>
        <dbReference type="ARBA" id="ARBA00022737"/>
    </source>
</evidence>
<evidence type="ECO:0000256" key="3">
    <source>
        <dbReference type="ARBA" id="ARBA00019818"/>
    </source>
</evidence>
<keyword evidence="7" id="KW-0677">Repeat</keyword>
<dbReference type="InterPro" id="IPR003961">
    <property type="entry name" value="FN3_dom"/>
</dbReference>
<keyword evidence="12 18" id="KW-0675">Receptor</keyword>
<evidence type="ECO:0000256" key="12">
    <source>
        <dbReference type="ARBA" id="ARBA00023170"/>
    </source>
</evidence>
<dbReference type="FunFam" id="2.60.40.10:FF:000287">
    <property type="entry name" value="Prolactin receptor"/>
    <property type="match status" value="1"/>
</dbReference>
<keyword evidence="19" id="KW-1185">Reference proteome</keyword>
<name>A0AA47M445_MERPO</name>
<keyword evidence="13" id="KW-0325">Glycoprotein</keyword>
<dbReference type="InterPro" id="IPR036116">
    <property type="entry name" value="FN3_sf"/>
</dbReference>
<gene>
    <name evidence="18" type="primary">prlr_1</name>
    <name evidence="18" type="ORF">N1851_031186</name>
</gene>
<evidence type="ECO:0000256" key="5">
    <source>
        <dbReference type="ARBA" id="ARBA00022723"/>
    </source>
</evidence>
<evidence type="ECO:0000256" key="8">
    <source>
        <dbReference type="ARBA" id="ARBA00022833"/>
    </source>
</evidence>
<dbReference type="PANTHER" id="PTHR23037">
    <property type="entry name" value="CYTOKINE RECEPTOR"/>
    <property type="match status" value="1"/>
</dbReference>
<dbReference type="EMBL" id="JAOPHQ010005997">
    <property type="protein sequence ID" value="KAK0133302.1"/>
    <property type="molecule type" value="Genomic_DNA"/>
</dbReference>
<dbReference type="InterPro" id="IPR015152">
    <property type="entry name" value="Growth/epo_recpt_lig-bind"/>
</dbReference>
<feature type="region of interest" description="Disordered" evidence="14">
    <location>
        <begin position="526"/>
        <end position="573"/>
    </location>
</feature>
<dbReference type="FunFam" id="2.60.40.10:FF:000358">
    <property type="entry name" value="Prolactin receptor"/>
    <property type="match status" value="1"/>
</dbReference>
<dbReference type="CDD" id="cd00063">
    <property type="entry name" value="FN3"/>
    <property type="match status" value="2"/>
</dbReference>
<keyword evidence="9 15" id="KW-1133">Transmembrane helix</keyword>
<comment type="subcellular location">
    <subcellularLocation>
        <location evidence="1">Membrane</location>
        <topology evidence="1">Single-pass type I membrane protein</topology>
    </subcellularLocation>
</comment>
<dbReference type="Proteomes" id="UP001174136">
    <property type="component" value="Unassembled WGS sequence"/>
</dbReference>
<evidence type="ECO:0000256" key="11">
    <source>
        <dbReference type="ARBA" id="ARBA00023157"/>
    </source>
</evidence>
<sequence>MRRAAGAALLLLALVFKAAAAETGNQPRGSQQGGVRNTYLTSIYRQTSTPESSGTQRYCGFINFNLLSFLLFSVPQDFGPPGKPTLTSCLSRDKETFTCWWKPSEEEEEDDDDGLQTATSYSLYYRKENSDVAYECPDYRSAGGNSCYFNKNNTSIWVNYNITVVASNARGSSASEPVVVDVAYIGEGPRPHTPENVTVSTLEDKEGTFFRVSWEPPRKADTRSGWITLVYELRATLDGAEWEEHYAGQQKMFNMFGLRPGGVYLVQVRCKPIHGFWSEWSPPVNVTAPDAVPQVRSTWLLVAVFSALAFLVLTFILNVKSSRVKRCLFPPVPGPKIRGLDIQLLKNGRSEDVLSALAVPGFPPAAARNCDYENLLVYLEVGGPEEQELTLTAAAAAAAAEGPKSSQGAPPSDSDSGRGSCDSRTLLMEKCGEGEAAKEEEERGDGETEAAAGGRRRSRGEKRWWESRASWEKKKKTEEEEEQEEEEEEEQEEDASAGRVKTWPSVFVPPDAYAGSKALGAAKQLCYSDRSLPPPPPPLSPSMTSSSSNSSSPSGRQACSGGGGGGGYSTCEEPRAGLRCQERLRWQPYSRSELSIHSLELIKHRQQQQQQQQGGGRGERHRSSPAGPAPLSPPGHGRRAGGRRVAAAAAAAAPPGEEDYSRVKGLNCGDVPLLQGAADVETEEGEEREEEEEEEHPCDMPSREGCYTAPPAVPSQTAGAGKPSVRPPPAASLREDAFLAANGYVDTAAAMTPTY</sequence>
<dbReference type="InterPro" id="IPR013783">
    <property type="entry name" value="Ig-like_fold"/>
</dbReference>
<feature type="compositionally biased region" description="Acidic residues" evidence="14">
    <location>
        <begin position="680"/>
        <end position="696"/>
    </location>
</feature>
<dbReference type="PANTHER" id="PTHR23037:SF46">
    <property type="entry name" value="INTERLEUKIN 5 RECEPTOR SUBUNIT ALPHA"/>
    <property type="match status" value="1"/>
</dbReference>
<feature type="signal peptide" evidence="16">
    <location>
        <begin position="1"/>
        <end position="20"/>
    </location>
</feature>
<reference evidence="18" key="1">
    <citation type="journal article" date="2023" name="Front. Mar. Sci.">
        <title>A new Merluccius polli reference genome to investigate the effects of global change in West African waters.</title>
        <authorList>
            <person name="Mateo J.L."/>
            <person name="Blanco-Fernandez C."/>
            <person name="Garcia-Vazquez E."/>
            <person name="Machado-Schiaffino G."/>
        </authorList>
    </citation>
    <scope>NUCLEOTIDE SEQUENCE</scope>
    <source>
        <strain evidence="18">C29</strain>
        <tissue evidence="18">Fin</tissue>
    </source>
</reference>
<dbReference type="AlphaFoldDB" id="A0AA47M445"/>
<evidence type="ECO:0000256" key="13">
    <source>
        <dbReference type="ARBA" id="ARBA00023180"/>
    </source>
</evidence>
<comment type="similarity">
    <text evidence="2">Belongs to the type I cytokine receptor family. Type 1 subfamily.</text>
</comment>
<evidence type="ECO:0000256" key="10">
    <source>
        <dbReference type="ARBA" id="ARBA00023136"/>
    </source>
</evidence>
<evidence type="ECO:0000313" key="18">
    <source>
        <dbReference type="EMBL" id="KAK0133302.1"/>
    </source>
</evidence>
<keyword evidence="11" id="KW-1015">Disulfide bond</keyword>
<feature type="compositionally biased region" description="Low complexity" evidence="14">
    <location>
        <begin position="541"/>
        <end position="554"/>
    </location>
</feature>
<comment type="caution">
    <text evidence="18">The sequence shown here is derived from an EMBL/GenBank/DDBJ whole genome shotgun (WGS) entry which is preliminary data.</text>
</comment>
<organism evidence="18 19">
    <name type="scientific">Merluccius polli</name>
    <name type="common">Benguela hake</name>
    <name type="synonym">Merluccius cadenati</name>
    <dbReference type="NCBI Taxonomy" id="89951"/>
    <lineage>
        <taxon>Eukaryota</taxon>
        <taxon>Metazoa</taxon>
        <taxon>Chordata</taxon>
        <taxon>Craniata</taxon>
        <taxon>Vertebrata</taxon>
        <taxon>Euteleostomi</taxon>
        <taxon>Actinopterygii</taxon>
        <taxon>Neopterygii</taxon>
        <taxon>Teleostei</taxon>
        <taxon>Neoteleostei</taxon>
        <taxon>Acanthomorphata</taxon>
        <taxon>Zeiogadaria</taxon>
        <taxon>Gadariae</taxon>
        <taxon>Gadiformes</taxon>
        <taxon>Gadoidei</taxon>
        <taxon>Merlucciidae</taxon>
        <taxon>Merluccius</taxon>
    </lineage>
</organism>
<evidence type="ECO:0000256" key="9">
    <source>
        <dbReference type="ARBA" id="ARBA00022989"/>
    </source>
</evidence>
<keyword evidence="10 15" id="KW-0472">Membrane</keyword>
<evidence type="ECO:0000256" key="4">
    <source>
        <dbReference type="ARBA" id="ARBA00022692"/>
    </source>
</evidence>
<evidence type="ECO:0000313" key="19">
    <source>
        <dbReference type="Proteomes" id="UP001174136"/>
    </source>
</evidence>
<dbReference type="GO" id="GO:0046872">
    <property type="term" value="F:metal ion binding"/>
    <property type="evidence" value="ECO:0007669"/>
    <property type="project" value="UniProtKB-KW"/>
</dbReference>
<keyword evidence="6 16" id="KW-0732">Signal</keyword>
<feature type="domain" description="Fibronectin type-III" evidence="17">
    <location>
        <begin position="80"/>
        <end position="185"/>
    </location>
</feature>
<feature type="compositionally biased region" description="Low complexity" evidence="14">
    <location>
        <begin position="412"/>
        <end position="424"/>
    </location>
</feature>
<accession>A0AA47M445</accession>
<keyword evidence="4 15" id="KW-0812">Transmembrane</keyword>
<feature type="compositionally biased region" description="Acidic residues" evidence="14">
    <location>
        <begin position="479"/>
        <end position="495"/>
    </location>
</feature>
<evidence type="ECO:0000259" key="17">
    <source>
        <dbReference type="PROSITE" id="PS50853"/>
    </source>
</evidence>
<feature type="compositionally biased region" description="Low complexity" evidence="14">
    <location>
        <begin position="643"/>
        <end position="655"/>
    </location>
</feature>
<feature type="compositionally biased region" description="Basic and acidic residues" evidence="14">
    <location>
        <begin position="430"/>
        <end position="441"/>
    </location>
</feature>
<feature type="region of interest" description="Disordered" evidence="14">
    <location>
        <begin position="400"/>
        <end position="513"/>
    </location>
</feature>
<dbReference type="GO" id="GO:0004896">
    <property type="term" value="F:cytokine receptor activity"/>
    <property type="evidence" value="ECO:0007669"/>
    <property type="project" value="TreeGrafter"/>
</dbReference>